<organism evidence="1 2">
    <name type="scientific">Pseudomonas monachiensis</name>
    <dbReference type="NCBI Taxonomy" id="3060212"/>
    <lineage>
        <taxon>Bacteria</taxon>
        <taxon>Pseudomonadati</taxon>
        <taxon>Pseudomonadota</taxon>
        <taxon>Gammaproteobacteria</taxon>
        <taxon>Pseudomonadales</taxon>
        <taxon>Pseudomonadaceae</taxon>
        <taxon>Pseudomonas</taxon>
    </lineage>
</organism>
<dbReference type="InterPro" id="IPR024079">
    <property type="entry name" value="MetalloPept_cat_dom_sf"/>
</dbReference>
<accession>A0ABW9H4U2</accession>
<sequence>MKKPITIIVVLHKDLQEYQKNDLYTDYFSWLKTELESISERKVRFLMYAHHEVPELSGYNYRNEDGSAALRGWCNLIRDWYTKILKYEEHEPDLTKALLLTRNNINTKAGGLLESTSGYGQVKGHCAIAAITSKQVPAHEIGHMLGATHEDSEVIYDGWWHDTIMLSDEFSGVRGNAYRYSEKNRENIRKHLSTFA</sequence>
<gene>
    <name evidence="1" type="ORF">ACKKH4_02395</name>
</gene>
<dbReference type="Gene3D" id="3.40.390.10">
    <property type="entry name" value="Collagenase (Catalytic Domain)"/>
    <property type="match status" value="1"/>
</dbReference>
<protein>
    <submittedName>
        <fullName evidence="1">Reprolysin-like metallopeptidase</fullName>
    </submittedName>
</protein>
<comment type="caution">
    <text evidence="1">The sequence shown here is derived from an EMBL/GenBank/DDBJ whole genome shotgun (WGS) entry which is preliminary data.</text>
</comment>
<evidence type="ECO:0000313" key="1">
    <source>
        <dbReference type="EMBL" id="MFM9516100.1"/>
    </source>
</evidence>
<dbReference type="RefSeq" id="WP_409078196.1">
    <property type="nucleotide sequence ID" value="NZ_CP178857.1"/>
</dbReference>
<evidence type="ECO:0000313" key="2">
    <source>
        <dbReference type="Proteomes" id="UP001631987"/>
    </source>
</evidence>
<reference evidence="1 2" key="1">
    <citation type="submission" date="2024-12" db="EMBL/GenBank/DDBJ databases">
        <title>Pseudomonas species isolated from Lotus nodules promote plant growth.</title>
        <authorList>
            <person name="Yu Y.-H."/>
            <person name="Kurtenbach J."/>
            <person name="Crosbie D."/>
            <person name="Brachmann A."/>
            <person name="Marin M."/>
        </authorList>
    </citation>
    <scope>NUCLEOTIDE SEQUENCE [LARGE SCALE GENOMIC DNA]</scope>
    <source>
        <strain evidence="1 2">PLb12A</strain>
    </source>
</reference>
<dbReference type="SUPFAM" id="SSF55486">
    <property type="entry name" value="Metalloproteases ('zincins'), catalytic domain"/>
    <property type="match status" value="1"/>
</dbReference>
<keyword evidence="2" id="KW-1185">Reference proteome</keyword>
<dbReference type="Proteomes" id="UP001631987">
    <property type="component" value="Unassembled WGS sequence"/>
</dbReference>
<proteinExistence type="predicted"/>
<name>A0ABW9H4U2_9PSED</name>
<dbReference type="EMBL" id="JBJVNW010000001">
    <property type="protein sequence ID" value="MFM9516100.1"/>
    <property type="molecule type" value="Genomic_DNA"/>
</dbReference>